<dbReference type="AlphaFoldDB" id="A0A371GFL5"/>
<comment type="caution">
    <text evidence="3">The sequence shown here is derived from an EMBL/GenBank/DDBJ whole genome shotgun (WGS) entry which is preliminary data.</text>
</comment>
<evidence type="ECO:0008006" key="5">
    <source>
        <dbReference type="Google" id="ProtNLM"/>
    </source>
</evidence>
<dbReference type="Proteomes" id="UP000257109">
    <property type="component" value="Unassembled WGS sequence"/>
</dbReference>
<evidence type="ECO:0000256" key="1">
    <source>
        <dbReference type="SAM" id="Coils"/>
    </source>
</evidence>
<feature type="compositionally biased region" description="Basic and acidic residues" evidence="2">
    <location>
        <begin position="1"/>
        <end position="21"/>
    </location>
</feature>
<reference evidence="3" key="1">
    <citation type="submission" date="2018-05" db="EMBL/GenBank/DDBJ databases">
        <title>Draft genome of Mucuna pruriens seed.</title>
        <authorList>
            <person name="Nnadi N.E."/>
            <person name="Vos R."/>
            <person name="Hasami M.H."/>
            <person name="Devisetty U.K."/>
            <person name="Aguiy J.C."/>
        </authorList>
    </citation>
    <scope>NUCLEOTIDE SEQUENCE [LARGE SCALE GENOMIC DNA]</scope>
    <source>
        <strain evidence="3">JCA_2017</strain>
    </source>
</reference>
<keyword evidence="4" id="KW-1185">Reference proteome</keyword>
<evidence type="ECO:0000313" key="4">
    <source>
        <dbReference type="Proteomes" id="UP000257109"/>
    </source>
</evidence>
<sequence length="334" mass="39012">MFDYPKEEMGNRTKSEAERTGKRLSAPKRHRVMVDATRNQASIHETEKRLMNDINQHKNTFEERFDGVEQRLGELQELMRGLSNNVAELVNQVLGEEGMLDTEENIITQFDSPAWIFQDLHNEWISKCERYFLLDDTPEANKRLERGAVGRLNWQLLVEAMRIRFRSIFEDSIEQLMQVGLKLEIAVGVKLLSPRSLLEATKLTKLQERNTELLHNKGGSLVNSSNNKWSKNIVGLLKKKREFDANKGEVTSNGEINNHKGVLGKPTFRFQQRLTPKDVKEHRSKGFCYFYRQKYTPNHECPQKKKMQIFLMEVEDEEGNEIIENKKEKENMTK</sequence>
<dbReference type="EMBL" id="QJKJ01005709">
    <property type="protein sequence ID" value="RDX89300.1"/>
    <property type="molecule type" value="Genomic_DNA"/>
</dbReference>
<name>A0A371GFL5_MUCPR</name>
<feature type="coiled-coil region" evidence="1">
    <location>
        <begin position="58"/>
        <end position="92"/>
    </location>
</feature>
<feature type="region of interest" description="Disordered" evidence="2">
    <location>
        <begin position="1"/>
        <end position="26"/>
    </location>
</feature>
<evidence type="ECO:0000256" key="2">
    <source>
        <dbReference type="SAM" id="MobiDB-lite"/>
    </source>
</evidence>
<gene>
    <name evidence="3" type="ORF">CR513_28995</name>
</gene>
<proteinExistence type="predicted"/>
<evidence type="ECO:0000313" key="3">
    <source>
        <dbReference type="EMBL" id="RDX89300.1"/>
    </source>
</evidence>
<protein>
    <recommendedName>
        <fullName evidence="5">Retrotransposon gag domain-containing protein</fullName>
    </recommendedName>
</protein>
<feature type="non-terminal residue" evidence="3">
    <location>
        <position position="1"/>
    </location>
</feature>
<organism evidence="3 4">
    <name type="scientific">Mucuna pruriens</name>
    <name type="common">Velvet bean</name>
    <name type="synonym">Dolichos pruriens</name>
    <dbReference type="NCBI Taxonomy" id="157652"/>
    <lineage>
        <taxon>Eukaryota</taxon>
        <taxon>Viridiplantae</taxon>
        <taxon>Streptophyta</taxon>
        <taxon>Embryophyta</taxon>
        <taxon>Tracheophyta</taxon>
        <taxon>Spermatophyta</taxon>
        <taxon>Magnoliopsida</taxon>
        <taxon>eudicotyledons</taxon>
        <taxon>Gunneridae</taxon>
        <taxon>Pentapetalae</taxon>
        <taxon>rosids</taxon>
        <taxon>fabids</taxon>
        <taxon>Fabales</taxon>
        <taxon>Fabaceae</taxon>
        <taxon>Papilionoideae</taxon>
        <taxon>50 kb inversion clade</taxon>
        <taxon>NPAAA clade</taxon>
        <taxon>indigoferoid/millettioid clade</taxon>
        <taxon>Phaseoleae</taxon>
        <taxon>Mucuna</taxon>
    </lineage>
</organism>
<accession>A0A371GFL5</accession>
<keyword evidence="1" id="KW-0175">Coiled coil</keyword>
<dbReference type="OrthoDB" id="1738534at2759"/>